<dbReference type="OrthoDB" id="3242924at2759"/>
<dbReference type="AlphaFoldDB" id="G4TX69"/>
<proteinExistence type="predicted"/>
<dbReference type="Proteomes" id="UP000007148">
    <property type="component" value="Unassembled WGS sequence"/>
</dbReference>
<organism evidence="1 2">
    <name type="scientific">Serendipita indica (strain DSM 11827)</name>
    <name type="common">Root endophyte fungus</name>
    <name type="synonym">Piriformospora indica</name>
    <dbReference type="NCBI Taxonomy" id="1109443"/>
    <lineage>
        <taxon>Eukaryota</taxon>
        <taxon>Fungi</taxon>
        <taxon>Dikarya</taxon>
        <taxon>Basidiomycota</taxon>
        <taxon>Agaricomycotina</taxon>
        <taxon>Agaricomycetes</taxon>
        <taxon>Sebacinales</taxon>
        <taxon>Serendipitaceae</taxon>
        <taxon>Serendipita</taxon>
    </lineage>
</organism>
<dbReference type="STRING" id="1109443.G4TX69"/>
<gene>
    <name evidence="1" type="ORF">PIIN_09908</name>
</gene>
<protein>
    <submittedName>
        <fullName evidence="1">Uncharacterized protein</fullName>
    </submittedName>
</protein>
<reference evidence="1 2" key="1">
    <citation type="journal article" date="2011" name="PLoS Pathog.">
        <title>Endophytic Life Strategies Decoded by Genome and Transcriptome Analyses of the Mutualistic Root Symbiont Piriformospora indica.</title>
        <authorList>
            <person name="Zuccaro A."/>
            <person name="Lahrmann U."/>
            <person name="Guldener U."/>
            <person name="Langen G."/>
            <person name="Pfiffi S."/>
            <person name="Biedenkopf D."/>
            <person name="Wong P."/>
            <person name="Samans B."/>
            <person name="Grimm C."/>
            <person name="Basiewicz M."/>
            <person name="Murat C."/>
            <person name="Martin F."/>
            <person name="Kogel K.H."/>
        </authorList>
    </citation>
    <scope>NUCLEOTIDE SEQUENCE [LARGE SCALE GENOMIC DNA]</scope>
    <source>
        <strain evidence="1 2">DSM 11827</strain>
    </source>
</reference>
<accession>G4TX69</accession>
<feature type="non-terminal residue" evidence="1">
    <location>
        <position position="216"/>
    </location>
</feature>
<dbReference type="EMBL" id="CAFZ01000551">
    <property type="protein sequence ID" value="CCA75912.1"/>
    <property type="molecule type" value="Genomic_DNA"/>
</dbReference>
<dbReference type="HOGENOM" id="CLU_1280423_0_0_1"/>
<dbReference type="InParanoid" id="G4TX69"/>
<comment type="caution">
    <text evidence="1">The sequence shown here is derived from an EMBL/GenBank/DDBJ whole genome shotgun (WGS) entry which is preliminary data.</text>
</comment>
<keyword evidence="2" id="KW-1185">Reference proteome</keyword>
<sequence length="216" mass="24340">MSIVNSGPSDTQWEFAGERKMGFVARSIKSRRFPFSQLSNLILRTEQLKMARYLYNLSEKDLEGREGVTAVMRAPFELKYTLDDSERRALVAYLRTLLNKRISMAKIEAALPKTCMRAGKVRVLGERPSICGSWAASRYSRDKHHDSSFVRLELTVARLGQDGGVEEVPTCFYAQLHYIAHVTLLGDSSLDLDNNKEQLLALVSICDCDGDATEKK</sequence>
<evidence type="ECO:0000313" key="1">
    <source>
        <dbReference type="EMBL" id="CCA75912.1"/>
    </source>
</evidence>
<name>G4TX69_SERID</name>
<evidence type="ECO:0000313" key="2">
    <source>
        <dbReference type="Proteomes" id="UP000007148"/>
    </source>
</evidence>